<evidence type="ECO:0000313" key="9">
    <source>
        <dbReference type="EMBL" id="GGA51123.1"/>
    </source>
</evidence>
<dbReference type="SUPFAM" id="SSF52540">
    <property type="entry name" value="P-loop containing nucleoside triphosphate hydrolases"/>
    <property type="match status" value="1"/>
</dbReference>
<evidence type="ECO:0000256" key="3">
    <source>
        <dbReference type="ARBA" id="ARBA00022692"/>
    </source>
</evidence>
<keyword evidence="5 7" id="KW-0472">Membrane</keyword>
<dbReference type="RefSeq" id="WP_188718929.1">
    <property type="nucleotide sequence ID" value="NZ_BMIF01000001.1"/>
</dbReference>
<evidence type="ECO:0000256" key="7">
    <source>
        <dbReference type="SAM" id="Phobius"/>
    </source>
</evidence>
<proteinExistence type="predicted"/>
<feature type="coiled-coil region" evidence="6">
    <location>
        <begin position="288"/>
        <end position="396"/>
    </location>
</feature>
<evidence type="ECO:0000256" key="1">
    <source>
        <dbReference type="ARBA" id="ARBA00004651"/>
    </source>
</evidence>
<organism evidence="9 10">
    <name type="scientific">Nitratireductor aestuarii</name>
    <dbReference type="NCBI Taxonomy" id="1735103"/>
    <lineage>
        <taxon>Bacteria</taxon>
        <taxon>Pseudomonadati</taxon>
        <taxon>Pseudomonadota</taxon>
        <taxon>Alphaproteobacteria</taxon>
        <taxon>Hyphomicrobiales</taxon>
        <taxon>Phyllobacteriaceae</taxon>
        <taxon>Nitratireductor</taxon>
    </lineage>
</organism>
<dbReference type="InterPro" id="IPR050445">
    <property type="entry name" value="Bact_polysacc_biosynth/exp"/>
</dbReference>
<feature type="domain" description="Polysaccharide chain length determinant N-terminal" evidence="8">
    <location>
        <begin position="11"/>
        <end position="103"/>
    </location>
</feature>
<dbReference type="Proteomes" id="UP000636264">
    <property type="component" value="Unassembled WGS sequence"/>
</dbReference>
<dbReference type="GO" id="GO:0005886">
    <property type="term" value="C:plasma membrane"/>
    <property type="evidence" value="ECO:0007669"/>
    <property type="project" value="UniProtKB-SubCell"/>
</dbReference>
<comment type="caution">
    <text evidence="9">The sequence shown here is derived from an EMBL/GenBank/DDBJ whole genome shotgun (WGS) entry which is preliminary data.</text>
</comment>
<keyword evidence="3 7" id="KW-0812">Transmembrane</keyword>
<sequence length="702" mass="75738">MGSSIAASDVDIDIGHLVRSLTRKWWLVLGVSLAVGAGAYALASKSTPLYRAEARLLIEPRESVFTRPTGNAGPEVLLDSEGVASQAEVISSAQILLDVARQLDLASLEEFQDKPSAVNRALVFLGLARDPGVIPPEEAVLINLREKLEVYRIENSRVIVISFSSEDPELSASVPNAIADAYVSSQRAAKLESSESATGWLAPEIEDLRERVRQAEGKVAEFRASSNLLLGQNNTVLAAQQLSELSSELSRVRASRSAAEARARTVRLAVQNGAAVETLAEVQASPLIQRLRERQVELRAQIAELSTSLMSGHPRIRALQSQLADLNSEINQEARRILGALEAEAESARQREQELSASLDRQKEEVAKTEEAQVELRALEREAASERELLESYATRFREAAARLDRNYLPVDARIFQRALAPSLPYYPKPAPMALAAFAGTLLLMSVLILLQELFSGRALKPAPGGRQQVRAPLPEIARVEPEQRVREIVSEAIDEPAELPAAASSEMDVQAAAGALMSSGVERVVYLSPEGDEAAAVSVGIARELADAGMRVLLLDLTISGAASLPMLESRSFYGITDLLTSEAQFADAIHSDLYSSSHVIPVGTADPEQAMENIDRLPIILGSLSAAYDVLMIECGPTTAGSIARLMEDKTDVVVSIINRNDESVAEVLAELEGEGVTPMLVHSPVRYDPPAHPTDRDAA</sequence>
<dbReference type="InterPro" id="IPR027417">
    <property type="entry name" value="P-loop_NTPase"/>
</dbReference>
<dbReference type="GO" id="GO:0004713">
    <property type="term" value="F:protein tyrosine kinase activity"/>
    <property type="evidence" value="ECO:0007669"/>
    <property type="project" value="TreeGrafter"/>
</dbReference>
<keyword evidence="4 7" id="KW-1133">Transmembrane helix</keyword>
<evidence type="ECO:0000256" key="6">
    <source>
        <dbReference type="SAM" id="Coils"/>
    </source>
</evidence>
<evidence type="ECO:0000256" key="5">
    <source>
        <dbReference type="ARBA" id="ARBA00023136"/>
    </source>
</evidence>
<dbReference type="Gene3D" id="3.40.50.300">
    <property type="entry name" value="P-loop containing nucleotide triphosphate hydrolases"/>
    <property type="match status" value="1"/>
</dbReference>
<gene>
    <name evidence="9" type="ORF">GCM10011385_00470</name>
</gene>
<dbReference type="Pfam" id="PF02706">
    <property type="entry name" value="Wzz"/>
    <property type="match status" value="1"/>
</dbReference>
<keyword evidence="2" id="KW-1003">Cell membrane</keyword>
<evidence type="ECO:0000256" key="4">
    <source>
        <dbReference type="ARBA" id="ARBA00022989"/>
    </source>
</evidence>
<feature type="coiled-coil region" evidence="6">
    <location>
        <begin position="205"/>
        <end position="262"/>
    </location>
</feature>
<reference evidence="9" key="1">
    <citation type="journal article" date="2014" name="Int. J. Syst. Evol. Microbiol.">
        <title>Complete genome sequence of Corynebacterium casei LMG S-19264T (=DSM 44701T), isolated from a smear-ripened cheese.</title>
        <authorList>
            <consortium name="US DOE Joint Genome Institute (JGI-PGF)"/>
            <person name="Walter F."/>
            <person name="Albersmeier A."/>
            <person name="Kalinowski J."/>
            <person name="Ruckert C."/>
        </authorList>
    </citation>
    <scope>NUCLEOTIDE SEQUENCE</scope>
    <source>
        <strain evidence="9">CGMCC 1.15320</strain>
    </source>
</reference>
<keyword evidence="10" id="KW-1185">Reference proteome</keyword>
<dbReference type="AlphaFoldDB" id="A0A916VXI3"/>
<evidence type="ECO:0000313" key="10">
    <source>
        <dbReference type="Proteomes" id="UP000636264"/>
    </source>
</evidence>
<evidence type="ECO:0000259" key="8">
    <source>
        <dbReference type="Pfam" id="PF02706"/>
    </source>
</evidence>
<dbReference type="PANTHER" id="PTHR32309">
    <property type="entry name" value="TYROSINE-PROTEIN KINASE"/>
    <property type="match status" value="1"/>
</dbReference>
<dbReference type="InterPro" id="IPR003856">
    <property type="entry name" value="LPS_length_determ_N"/>
</dbReference>
<protein>
    <submittedName>
        <fullName evidence="9">Chain-length determining protein</fullName>
    </submittedName>
</protein>
<evidence type="ECO:0000256" key="2">
    <source>
        <dbReference type="ARBA" id="ARBA00022475"/>
    </source>
</evidence>
<dbReference type="EMBL" id="BMIF01000001">
    <property type="protein sequence ID" value="GGA51123.1"/>
    <property type="molecule type" value="Genomic_DNA"/>
</dbReference>
<name>A0A916VXI3_9HYPH</name>
<feature type="transmembrane region" description="Helical" evidence="7">
    <location>
        <begin position="25"/>
        <end position="43"/>
    </location>
</feature>
<accession>A0A916VXI3</accession>
<comment type="subcellular location">
    <subcellularLocation>
        <location evidence="1">Cell membrane</location>
        <topology evidence="1">Multi-pass membrane protein</topology>
    </subcellularLocation>
</comment>
<reference evidence="9" key="2">
    <citation type="submission" date="2020-09" db="EMBL/GenBank/DDBJ databases">
        <authorList>
            <person name="Sun Q."/>
            <person name="Zhou Y."/>
        </authorList>
    </citation>
    <scope>NUCLEOTIDE SEQUENCE</scope>
    <source>
        <strain evidence="9">CGMCC 1.15320</strain>
    </source>
</reference>
<dbReference type="PANTHER" id="PTHR32309:SF13">
    <property type="entry name" value="FERRIC ENTEROBACTIN TRANSPORT PROTEIN FEPE"/>
    <property type="match status" value="1"/>
</dbReference>
<keyword evidence="6" id="KW-0175">Coiled coil</keyword>